<evidence type="ECO:0000256" key="2">
    <source>
        <dbReference type="SAM" id="SignalP"/>
    </source>
</evidence>
<feature type="chain" id="PRO_5032849760" evidence="2">
    <location>
        <begin position="34"/>
        <end position="217"/>
    </location>
</feature>
<feature type="region of interest" description="Disordered" evidence="1">
    <location>
        <begin position="38"/>
        <end position="58"/>
    </location>
</feature>
<gene>
    <name evidence="3" type="ORF">GT347_02215</name>
</gene>
<feature type="signal peptide" evidence="2">
    <location>
        <begin position="1"/>
        <end position="33"/>
    </location>
</feature>
<organism evidence="3 4">
    <name type="scientific">Xylophilus rhododendri</name>
    <dbReference type="NCBI Taxonomy" id="2697032"/>
    <lineage>
        <taxon>Bacteria</taxon>
        <taxon>Pseudomonadati</taxon>
        <taxon>Pseudomonadota</taxon>
        <taxon>Betaproteobacteria</taxon>
        <taxon>Burkholderiales</taxon>
        <taxon>Xylophilus</taxon>
    </lineage>
</organism>
<dbReference type="AlphaFoldDB" id="A0A857J206"/>
<feature type="region of interest" description="Disordered" evidence="1">
    <location>
        <begin position="152"/>
        <end position="200"/>
    </location>
</feature>
<accession>A0A857J206</accession>
<dbReference type="InterPro" id="IPR021455">
    <property type="entry name" value="DUF3106"/>
</dbReference>
<name>A0A857J206_9BURK</name>
<sequence>MPSLVRNSSAARRATLRRVAAAVMLASAAGAWAQAHVAPKSPSPAGTLPGSNPATTRPTWAELTPGQREALAPLAQHWSSLTENHRRKWIAISRNFDKWDPAEQSRMHGRMSAWAGLSTIERDQARLNFAEARKLDRDEKKARWEEYQALSEEQRDKLAATTQPKRPGAAVAPRPSKGPALVKLVPSGGDPAKLPRVGVPASEVDHNTLLPQHLLVP</sequence>
<keyword evidence="2" id="KW-0732">Signal</keyword>
<dbReference type="Proteomes" id="UP000464787">
    <property type="component" value="Chromosome"/>
</dbReference>
<evidence type="ECO:0000313" key="3">
    <source>
        <dbReference type="EMBL" id="QHI96905.1"/>
    </source>
</evidence>
<protein>
    <submittedName>
        <fullName evidence="3">DUF3106 domain-containing protein</fullName>
    </submittedName>
</protein>
<proteinExistence type="predicted"/>
<dbReference type="RefSeq" id="WP_160550423.1">
    <property type="nucleotide sequence ID" value="NZ_CP047650.1"/>
</dbReference>
<feature type="compositionally biased region" description="Polar residues" evidence="1">
    <location>
        <begin position="49"/>
        <end position="58"/>
    </location>
</feature>
<dbReference type="EMBL" id="CP047650">
    <property type="protein sequence ID" value="QHI96905.1"/>
    <property type="molecule type" value="Genomic_DNA"/>
</dbReference>
<reference evidence="3 4" key="1">
    <citation type="submission" date="2020-01" db="EMBL/GenBank/DDBJ databases">
        <title>Genome sequencing of strain KACC 21265.</title>
        <authorList>
            <person name="Heo J."/>
            <person name="Kim S.-J."/>
            <person name="Kim J.-S."/>
            <person name="Hong S.-B."/>
            <person name="Kwon S.-W."/>
        </authorList>
    </citation>
    <scope>NUCLEOTIDE SEQUENCE [LARGE SCALE GENOMIC DNA]</scope>
    <source>
        <strain evidence="3 4">KACC 21265</strain>
    </source>
</reference>
<evidence type="ECO:0000313" key="4">
    <source>
        <dbReference type="Proteomes" id="UP000464787"/>
    </source>
</evidence>
<evidence type="ECO:0000256" key="1">
    <source>
        <dbReference type="SAM" id="MobiDB-lite"/>
    </source>
</evidence>
<dbReference type="Pfam" id="PF11304">
    <property type="entry name" value="DUF3106"/>
    <property type="match status" value="1"/>
</dbReference>
<dbReference type="KEGG" id="xyk:GT347_02215"/>
<keyword evidence="4" id="KW-1185">Reference proteome</keyword>